<feature type="transmembrane region" description="Helical" evidence="5">
    <location>
        <begin position="128"/>
        <end position="147"/>
    </location>
</feature>
<sequence length="455" mass="48930">MQREENLNKKMGFWQIWALGVGAVVGDGIFLMVASGAEQAGPSCIIAYAVAGFLLMCICMNASELAVGMPVAGSMYNWSERILGPRWGILAAFGNITMDVVFLGSVGLGTGYISNYFFMWTNNADLSAVIWGILILTIVFFVTLLGGDVTGKTQLGLIIVLVGIMAVFTVAGVVSGNIDAVNYKPFAPFGGEGIILAVCAGTYAYMGPLSLLAAAGETKDVRIMPRAMFWAFITIILLYAAAIVVCLGLVNYQEMSTMESPFTVAAQFAFGDAAGIVINFAAWIACVTCLVGEIFSASRLLYGMSFYGAVPKVFGKTNKRGVPHVGLTVSFCIGIVLMLLGIVPQLGNAYTMLANVATACGIVCLIITVIASYMYKKKFADEYGSLPWKLKGKTFFFVIALIGCGILFYSSFVSSLSTAICIIIFFAVLMVYYQIYAKPNAEKIQRRQNAEDRKE</sequence>
<dbReference type="Gene3D" id="1.20.1740.10">
    <property type="entry name" value="Amino acid/polyamine transporter I"/>
    <property type="match status" value="1"/>
</dbReference>
<dbReference type="InterPro" id="IPR050367">
    <property type="entry name" value="APC_superfamily"/>
</dbReference>
<feature type="transmembrane region" description="Helical" evidence="5">
    <location>
        <begin position="280"/>
        <end position="302"/>
    </location>
</feature>
<feature type="transmembrane region" description="Helical" evidence="5">
    <location>
        <begin position="349"/>
        <end position="373"/>
    </location>
</feature>
<feature type="transmembrane region" description="Helical" evidence="5">
    <location>
        <begin position="154"/>
        <end position="174"/>
    </location>
</feature>
<keyword evidence="8" id="KW-1185">Reference proteome</keyword>
<feature type="transmembrane region" description="Helical" evidence="5">
    <location>
        <begin position="416"/>
        <end position="437"/>
    </location>
</feature>
<proteinExistence type="predicted"/>
<feature type="transmembrane region" description="Helical" evidence="5">
    <location>
        <begin position="45"/>
        <end position="67"/>
    </location>
</feature>
<feature type="transmembrane region" description="Helical" evidence="5">
    <location>
        <begin position="12"/>
        <end position="33"/>
    </location>
</feature>
<dbReference type="Proteomes" id="UP000610862">
    <property type="component" value="Unassembled WGS sequence"/>
</dbReference>
<keyword evidence="2 5" id="KW-0812">Transmembrane</keyword>
<feature type="transmembrane region" description="Helical" evidence="5">
    <location>
        <begin position="394"/>
        <end position="410"/>
    </location>
</feature>
<dbReference type="GO" id="GO:0055085">
    <property type="term" value="P:transmembrane transport"/>
    <property type="evidence" value="ECO:0007669"/>
    <property type="project" value="InterPro"/>
</dbReference>
<evidence type="ECO:0000256" key="5">
    <source>
        <dbReference type="SAM" id="Phobius"/>
    </source>
</evidence>
<evidence type="ECO:0000256" key="3">
    <source>
        <dbReference type="ARBA" id="ARBA00022989"/>
    </source>
</evidence>
<gene>
    <name evidence="7" type="ORF">H8692_04610</name>
</gene>
<evidence type="ECO:0000256" key="2">
    <source>
        <dbReference type="ARBA" id="ARBA00022692"/>
    </source>
</evidence>
<feature type="transmembrane region" description="Helical" evidence="5">
    <location>
        <begin position="194"/>
        <end position="215"/>
    </location>
</feature>
<evidence type="ECO:0000256" key="4">
    <source>
        <dbReference type="ARBA" id="ARBA00023136"/>
    </source>
</evidence>
<keyword evidence="4 5" id="KW-0472">Membrane</keyword>
<dbReference type="AlphaFoldDB" id="A0A926E6G2"/>
<feature type="transmembrane region" description="Helical" evidence="5">
    <location>
        <begin position="227"/>
        <end position="250"/>
    </location>
</feature>
<dbReference type="RefSeq" id="WP_187525074.1">
    <property type="nucleotide sequence ID" value="NZ_JACRTA010000001.1"/>
</dbReference>
<dbReference type="PANTHER" id="PTHR42770">
    <property type="entry name" value="AMINO ACID TRANSPORTER-RELATED"/>
    <property type="match status" value="1"/>
</dbReference>
<keyword evidence="3 5" id="KW-1133">Transmembrane helix</keyword>
<dbReference type="PIRSF" id="PIRSF006060">
    <property type="entry name" value="AA_transporter"/>
    <property type="match status" value="1"/>
</dbReference>
<evidence type="ECO:0000313" key="7">
    <source>
        <dbReference type="EMBL" id="MBC8568048.1"/>
    </source>
</evidence>
<evidence type="ECO:0000256" key="1">
    <source>
        <dbReference type="ARBA" id="ARBA00004141"/>
    </source>
</evidence>
<protein>
    <submittedName>
        <fullName evidence="7">Amino acid permease</fullName>
    </submittedName>
</protein>
<dbReference type="InterPro" id="IPR004841">
    <property type="entry name" value="AA-permease/SLC12A_dom"/>
</dbReference>
<dbReference type="EMBL" id="JACRTA010000001">
    <property type="protein sequence ID" value="MBC8568048.1"/>
    <property type="molecule type" value="Genomic_DNA"/>
</dbReference>
<organism evidence="7 8">
    <name type="scientific">Lentihominibacter hominis</name>
    <dbReference type="NCBI Taxonomy" id="2763645"/>
    <lineage>
        <taxon>Bacteria</taxon>
        <taxon>Bacillati</taxon>
        <taxon>Bacillota</taxon>
        <taxon>Clostridia</taxon>
        <taxon>Peptostreptococcales</taxon>
        <taxon>Anaerovoracaceae</taxon>
        <taxon>Lentihominibacter</taxon>
    </lineage>
</organism>
<comment type="caution">
    <text evidence="7">The sequence shown here is derived from an EMBL/GenBank/DDBJ whole genome shotgun (WGS) entry which is preliminary data.</text>
</comment>
<evidence type="ECO:0000313" key="8">
    <source>
        <dbReference type="Proteomes" id="UP000610862"/>
    </source>
</evidence>
<accession>A0A926E6G2</accession>
<name>A0A926E6G2_9FIRM</name>
<dbReference type="GO" id="GO:0016020">
    <property type="term" value="C:membrane"/>
    <property type="evidence" value="ECO:0007669"/>
    <property type="project" value="UniProtKB-SubCell"/>
</dbReference>
<feature type="transmembrane region" description="Helical" evidence="5">
    <location>
        <begin position="322"/>
        <end position="343"/>
    </location>
</feature>
<evidence type="ECO:0000259" key="6">
    <source>
        <dbReference type="Pfam" id="PF00324"/>
    </source>
</evidence>
<comment type="subcellular location">
    <subcellularLocation>
        <location evidence="1">Membrane</location>
        <topology evidence="1">Multi-pass membrane protein</topology>
    </subcellularLocation>
</comment>
<reference evidence="7" key="1">
    <citation type="submission" date="2020-08" db="EMBL/GenBank/DDBJ databases">
        <title>Genome public.</title>
        <authorList>
            <person name="Liu C."/>
            <person name="Sun Q."/>
        </authorList>
    </citation>
    <scope>NUCLEOTIDE SEQUENCE</scope>
    <source>
        <strain evidence="7">NSJ-24</strain>
    </source>
</reference>
<dbReference type="Pfam" id="PF00324">
    <property type="entry name" value="AA_permease"/>
    <property type="match status" value="1"/>
</dbReference>
<feature type="domain" description="Amino acid permease/ SLC12A" evidence="6">
    <location>
        <begin position="19"/>
        <end position="438"/>
    </location>
</feature>
<feature type="transmembrane region" description="Helical" evidence="5">
    <location>
        <begin position="87"/>
        <end position="108"/>
    </location>
</feature>
<dbReference type="PANTHER" id="PTHR42770:SF7">
    <property type="entry name" value="MEMBRANE PROTEIN"/>
    <property type="match status" value="1"/>
</dbReference>